<dbReference type="SMART" id="SM00255">
    <property type="entry name" value="TIR"/>
    <property type="match status" value="1"/>
</dbReference>
<name>V3ZL38_LOTGI</name>
<dbReference type="HOGENOM" id="CLU_053932_3_0_1"/>
<organism evidence="7 8">
    <name type="scientific">Lottia gigantea</name>
    <name type="common">Giant owl limpet</name>
    <dbReference type="NCBI Taxonomy" id="225164"/>
    <lineage>
        <taxon>Eukaryota</taxon>
        <taxon>Metazoa</taxon>
        <taxon>Spiralia</taxon>
        <taxon>Lophotrochozoa</taxon>
        <taxon>Mollusca</taxon>
        <taxon>Gastropoda</taxon>
        <taxon>Patellogastropoda</taxon>
        <taxon>Lottioidea</taxon>
        <taxon>Lottiidae</taxon>
        <taxon>Lottia</taxon>
    </lineage>
</organism>
<dbReference type="AlphaFoldDB" id="V3ZL38"/>
<dbReference type="InterPro" id="IPR000157">
    <property type="entry name" value="TIR_dom"/>
</dbReference>
<evidence type="ECO:0000256" key="3">
    <source>
        <dbReference type="ARBA" id="ARBA00022729"/>
    </source>
</evidence>
<dbReference type="STRING" id="225164.V3ZL38"/>
<dbReference type="Proteomes" id="UP000030746">
    <property type="component" value="Unassembled WGS sequence"/>
</dbReference>
<dbReference type="InterPro" id="IPR035897">
    <property type="entry name" value="Toll_tir_struct_dom_sf"/>
</dbReference>
<keyword evidence="4" id="KW-1133">Transmembrane helix</keyword>
<feature type="domain" description="TIR" evidence="6">
    <location>
        <begin position="14"/>
        <end position="154"/>
    </location>
</feature>
<dbReference type="KEGG" id="lgi:LOTGIDRAFT_121482"/>
<dbReference type="SUPFAM" id="SSF52200">
    <property type="entry name" value="Toll/Interleukin receptor TIR domain"/>
    <property type="match status" value="1"/>
</dbReference>
<gene>
    <name evidence="7" type="ORF">LOTGIDRAFT_121482</name>
</gene>
<dbReference type="GO" id="GO:0005886">
    <property type="term" value="C:plasma membrane"/>
    <property type="evidence" value="ECO:0007669"/>
    <property type="project" value="TreeGrafter"/>
</dbReference>
<evidence type="ECO:0000256" key="1">
    <source>
        <dbReference type="ARBA" id="ARBA00004370"/>
    </source>
</evidence>
<dbReference type="Pfam" id="PF13676">
    <property type="entry name" value="TIR_2"/>
    <property type="match status" value="1"/>
</dbReference>
<dbReference type="OrthoDB" id="6162445at2759"/>
<evidence type="ECO:0000256" key="5">
    <source>
        <dbReference type="ARBA" id="ARBA00023136"/>
    </source>
</evidence>
<dbReference type="CTD" id="20231974"/>
<reference evidence="7 8" key="1">
    <citation type="journal article" date="2013" name="Nature">
        <title>Insights into bilaterian evolution from three spiralian genomes.</title>
        <authorList>
            <person name="Simakov O."/>
            <person name="Marletaz F."/>
            <person name="Cho S.J."/>
            <person name="Edsinger-Gonzales E."/>
            <person name="Havlak P."/>
            <person name="Hellsten U."/>
            <person name="Kuo D.H."/>
            <person name="Larsson T."/>
            <person name="Lv J."/>
            <person name="Arendt D."/>
            <person name="Savage R."/>
            <person name="Osoegawa K."/>
            <person name="de Jong P."/>
            <person name="Grimwood J."/>
            <person name="Chapman J.A."/>
            <person name="Shapiro H."/>
            <person name="Aerts A."/>
            <person name="Otillar R.P."/>
            <person name="Terry A.Y."/>
            <person name="Boore J.L."/>
            <person name="Grigoriev I.V."/>
            <person name="Lindberg D.R."/>
            <person name="Seaver E.C."/>
            <person name="Weisblat D.A."/>
            <person name="Putnam N.H."/>
            <person name="Rokhsar D.S."/>
        </authorList>
    </citation>
    <scope>NUCLEOTIDE SEQUENCE [LARGE SCALE GENOMIC DNA]</scope>
</reference>
<dbReference type="GO" id="GO:0007165">
    <property type="term" value="P:signal transduction"/>
    <property type="evidence" value="ECO:0007669"/>
    <property type="project" value="InterPro"/>
</dbReference>
<comment type="subcellular location">
    <subcellularLocation>
        <location evidence="1">Membrane</location>
    </subcellularLocation>
</comment>
<dbReference type="EMBL" id="KB202163">
    <property type="protein sequence ID" value="ESO92078.1"/>
    <property type="molecule type" value="Genomic_DNA"/>
</dbReference>
<evidence type="ECO:0000313" key="8">
    <source>
        <dbReference type="Proteomes" id="UP000030746"/>
    </source>
</evidence>
<evidence type="ECO:0000256" key="4">
    <source>
        <dbReference type="ARBA" id="ARBA00022989"/>
    </source>
</evidence>
<protein>
    <recommendedName>
        <fullName evidence="6">TIR domain-containing protein</fullName>
    </recommendedName>
</protein>
<sequence length="158" mass="18955">MQRKIKKYKGGEPPKYVAFMCYSHHDSEFVLRHIRPEIERRLEVDMSRSEGLLCINDRDFRVGEPIEEAIVRSVLASSMIILIISEKFMDSQWCKFEMNIAWLEKKPILMILKERVLVRKLPYLLKNIYNKNTRLTWTGENRKNEFIENLYKSMLNKL</sequence>
<dbReference type="GO" id="GO:0038023">
    <property type="term" value="F:signaling receptor activity"/>
    <property type="evidence" value="ECO:0007669"/>
    <property type="project" value="TreeGrafter"/>
</dbReference>
<evidence type="ECO:0000313" key="7">
    <source>
        <dbReference type="EMBL" id="ESO92078.1"/>
    </source>
</evidence>
<keyword evidence="8" id="KW-1185">Reference proteome</keyword>
<evidence type="ECO:0000259" key="6">
    <source>
        <dbReference type="PROSITE" id="PS50104"/>
    </source>
</evidence>
<keyword evidence="3" id="KW-0732">Signal</keyword>
<dbReference type="PROSITE" id="PS50104">
    <property type="entry name" value="TIR"/>
    <property type="match status" value="1"/>
</dbReference>
<keyword evidence="5" id="KW-0472">Membrane</keyword>
<evidence type="ECO:0000256" key="2">
    <source>
        <dbReference type="ARBA" id="ARBA00022692"/>
    </source>
</evidence>
<proteinExistence type="predicted"/>
<accession>V3ZL38</accession>
<dbReference type="RefSeq" id="XP_009057378.1">
    <property type="nucleotide sequence ID" value="XM_009059130.1"/>
</dbReference>
<keyword evidence="2" id="KW-0812">Transmembrane</keyword>
<dbReference type="OMA" id="TSHECHV"/>
<dbReference type="Gene3D" id="3.40.50.10140">
    <property type="entry name" value="Toll/interleukin-1 receptor homology (TIR) domain"/>
    <property type="match status" value="1"/>
</dbReference>
<dbReference type="PANTHER" id="PTHR24365:SF541">
    <property type="entry name" value="PROTEIN TOLL-RELATED"/>
    <property type="match status" value="1"/>
</dbReference>
<dbReference type="GeneID" id="20231974"/>
<dbReference type="PANTHER" id="PTHR24365">
    <property type="entry name" value="TOLL-LIKE RECEPTOR"/>
    <property type="match status" value="1"/>
</dbReference>